<dbReference type="Gene3D" id="1.10.40.110">
    <property type="match status" value="1"/>
</dbReference>
<keyword evidence="4" id="KW-1185">Reference proteome</keyword>
<dbReference type="InterPro" id="IPR012336">
    <property type="entry name" value="Thioredoxin-like_fold"/>
</dbReference>
<dbReference type="Proteomes" id="UP000321129">
    <property type="component" value="Unassembled WGS sequence"/>
</dbReference>
<dbReference type="InterPro" id="IPR036249">
    <property type="entry name" value="Thioredoxin-like_sf"/>
</dbReference>
<gene>
    <name evidence="3" type="ORF">FSZ31_11985</name>
</gene>
<sequence>MSISRILFATPLCTLALVAVAATATPAAATAPARADWSKNIVAAPAGGVLIGNPDAPNKLVEYISYTCPHCAHFADESAKPLASGFIADGSTSVEIRPYLRTTIDYAISLAVTCGTPEQVFGNHAAVLAAQPDWLVRLESASPERQAQWDAAGATGGMAMVIADSGLQPLLARRGIDAEQLSACLADGAKLQAIADSTNYASHVTGVEGTPSFTLNGHLLYDVFDWAGVRSALIAARSAHN</sequence>
<evidence type="ECO:0000313" key="4">
    <source>
        <dbReference type="Proteomes" id="UP000321129"/>
    </source>
</evidence>
<accession>A0A5C6U8B0</accession>
<evidence type="ECO:0000259" key="2">
    <source>
        <dbReference type="Pfam" id="PF13462"/>
    </source>
</evidence>
<name>A0A5C6U8B0_9SPHN</name>
<dbReference type="Gene3D" id="3.40.30.10">
    <property type="entry name" value="Glutaredoxin"/>
    <property type="match status" value="1"/>
</dbReference>
<feature type="domain" description="Thioredoxin-like fold" evidence="2">
    <location>
        <begin position="48"/>
        <end position="232"/>
    </location>
</feature>
<dbReference type="AlphaFoldDB" id="A0A5C6U8B0"/>
<evidence type="ECO:0000256" key="1">
    <source>
        <dbReference type="SAM" id="SignalP"/>
    </source>
</evidence>
<feature type="signal peptide" evidence="1">
    <location>
        <begin position="1"/>
        <end position="21"/>
    </location>
</feature>
<dbReference type="SUPFAM" id="SSF52833">
    <property type="entry name" value="Thioredoxin-like"/>
    <property type="match status" value="1"/>
</dbReference>
<organism evidence="3 4">
    <name type="scientific">Flavisphingopyxis soli</name>
    <dbReference type="NCBI Taxonomy" id="2601267"/>
    <lineage>
        <taxon>Bacteria</taxon>
        <taxon>Pseudomonadati</taxon>
        <taxon>Pseudomonadota</taxon>
        <taxon>Alphaproteobacteria</taxon>
        <taxon>Sphingomonadales</taxon>
        <taxon>Sphingopyxidaceae</taxon>
        <taxon>Flavisphingopyxis</taxon>
    </lineage>
</organism>
<comment type="caution">
    <text evidence="3">The sequence shown here is derived from an EMBL/GenBank/DDBJ whole genome shotgun (WGS) entry which is preliminary data.</text>
</comment>
<dbReference type="Pfam" id="PF13462">
    <property type="entry name" value="Thioredoxin_4"/>
    <property type="match status" value="1"/>
</dbReference>
<reference evidence="3 4" key="1">
    <citation type="submission" date="2019-08" db="EMBL/GenBank/DDBJ databases">
        <title>Sphingorhabdus soil sp. nov., isolated from arctic soil.</title>
        <authorList>
            <person name="Liu Y."/>
        </authorList>
    </citation>
    <scope>NUCLEOTIDE SEQUENCE [LARGE SCALE GENOMIC DNA]</scope>
    <source>
        <strain evidence="3 4">D-2Q-5-6</strain>
    </source>
</reference>
<keyword evidence="1" id="KW-0732">Signal</keyword>
<dbReference type="EMBL" id="VOPY01000003">
    <property type="protein sequence ID" value="TXC68381.1"/>
    <property type="molecule type" value="Genomic_DNA"/>
</dbReference>
<feature type="chain" id="PRO_5022970334" description="Thioredoxin-like fold domain-containing protein" evidence="1">
    <location>
        <begin position="22"/>
        <end position="241"/>
    </location>
</feature>
<evidence type="ECO:0000313" key="3">
    <source>
        <dbReference type="EMBL" id="TXC68381.1"/>
    </source>
</evidence>
<protein>
    <recommendedName>
        <fullName evidence="2">Thioredoxin-like fold domain-containing protein</fullName>
    </recommendedName>
</protein>
<proteinExistence type="predicted"/>